<dbReference type="Proteomes" id="UP001420932">
    <property type="component" value="Unassembled WGS sequence"/>
</dbReference>
<gene>
    <name evidence="2" type="ORF">Syun_001264</name>
</gene>
<evidence type="ECO:0000313" key="2">
    <source>
        <dbReference type="EMBL" id="KAK9169124.1"/>
    </source>
</evidence>
<keyword evidence="3" id="KW-1185">Reference proteome</keyword>
<dbReference type="InterPro" id="IPR025638">
    <property type="entry name" value="DUF4336"/>
</dbReference>
<comment type="caution">
    <text evidence="2">The sequence shown here is derived from an EMBL/GenBank/DDBJ whole genome shotgun (WGS) entry which is preliminary data.</text>
</comment>
<dbReference type="EMBL" id="JBBNAF010000001">
    <property type="protein sequence ID" value="KAK9169124.1"/>
    <property type="molecule type" value="Genomic_DNA"/>
</dbReference>
<proteinExistence type="predicted"/>
<sequence>MAMPPRAAMEDSEGGHGGLRDVVHRRGDAGDGEVRDWIDRINRDRVFRRIIPAHFAAPINASRSEFLAAFGFLDDLLAQTVTQAQYLNQAQIMAWHA</sequence>
<evidence type="ECO:0000256" key="1">
    <source>
        <dbReference type="SAM" id="MobiDB-lite"/>
    </source>
</evidence>
<dbReference type="PANTHER" id="PTHR33835">
    <property type="entry name" value="YALI0C07656P"/>
    <property type="match status" value="1"/>
</dbReference>
<reference evidence="2 3" key="1">
    <citation type="submission" date="2024-01" db="EMBL/GenBank/DDBJ databases">
        <title>Genome assemblies of Stephania.</title>
        <authorList>
            <person name="Yang L."/>
        </authorList>
    </citation>
    <scope>NUCLEOTIDE SEQUENCE [LARGE SCALE GENOMIC DNA]</scope>
    <source>
        <strain evidence="2">YNDBR</strain>
        <tissue evidence="2">Leaf</tissue>
    </source>
</reference>
<dbReference type="Pfam" id="PF14234">
    <property type="entry name" value="DUF4336"/>
    <property type="match status" value="1"/>
</dbReference>
<evidence type="ECO:0000313" key="3">
    <source>
        <dbReference type="Proteomes" id="UP001420932"/>
    </source>
</evidence>
<dbReference type="AlphaFoldDB" id="A0AAP0LHH1"/>
<name>A0AAP0LHH1_9MAGN</name>
<organism evidence="2 3">
    <name type="scientific">Stephania yunnanensis</name>
    <dbReference type="NCBI Taxonomy" id="152371"/>
    <lineage>
        <taxon>Eukaryota</taxon>
        <taxon>Viridiplantae</taxon>
        <taxon>Streptophyta</taxon>
        <taxon>Embryophyta</taxon>
        <taxon>Tracheophyta</taxon>
        <taxon>Spermatophyta</taxon>
        <taxon>Magnoliopsida</taxon>
        <taxon>Ranunculales</taxon>
        <taxon>Menispermaceae</taxon>
        <taxon>Menispermoideae</taxon>
        <taxon>Cissampelideae</taxon>
        <taxon>Stephania</taxon>
    </lineage>
</organism>
<feature type="region of interest" description="Disordered" evidence="1">
    <location>
        <begin position="1"/>
        <end position="25"/>
    </location>
</feature>
<accession>A0AAP0LHH1</accession>
<protein>
    <submittedName>
        <fullName evidence="2">Uncharacterized protein</fullName>
    </submittedName>
</protein>
<dbReference type="PANTHER" id="PTHR33835:SF2">
    <property type="entry name" value="LYSINE-TRNA LIGASE"/>
    <property type="match status" value="1"/>
</dbReference>